<dbReference type="SUPFAM" id="SSF81383">
    <property type="entry name" value="F-box domain"/>
    <property type="match status" value="1"/>
</dbReference>
<dbReference type="Proteomes" id="UP000076532">
    <property type="component" value="Unassembled WGS sequence"/>
</dbReference>
<dbReference type="InterPro" id="IPR036047">
    <property type="entry name" value="F-box-like_dom_sf"/>
</dbReference>
<reference evidence="1 2" key="1">
    <citation type="journal article" date="2016" name="Mol. Biol. Evol.">
        <title>Comparative Genomics of Early-Diverging Mushroom-Forming Fungi Provides Insights into the Origins of Lignocellulose Decay Capabilities.</title>
        <authorList>
            <person name="Nagy L.G."/>
            <person name="Riley R."/>
            <person name="Tritt A."/>
            <person name="Adam C."/>
            <person name="Daum C."/>
            <person name="Floudas D."/>
            <person name="Sun H."/>
            <person name="Yadav J.S."/>
            <person name="Pangilinan J."/>
            <person name="Larsson K.H."/>
            <person name="Matsuura K."/>
            <person name="Barry K."/>
            <person name="Labutti K."/>
            <person name="Kuo R."/>
            <person name="Ohm R.A."/>
            <person name="Bhattacharya S.S."/>
            <person name="Shirouzu T."/>
            <person name="Yoshinaga Y."/>
            <person name="Martin F.M."/>
            <person name="Grigoriev I.V."/>
            <person name="Hibbett D.S."/>
        </authorList>
    </citation>
    <scope>NUCLEOTIDE SEQUENCE [LARGE SCALE GENOMIC DNA]</scope>
    <source>
        <strain evidence="1 2">CBS 109695</strain>
    </source>
</reference>
<name>A0A166IQ09_9AGAM</name>
<gene>
    <name evidence="1" type="ORF">FIBSPDRAFT_790001</name>
</gene>
<sequence>MLAEIFIHALPEHPAELSVYDAPLLSQGVCRRWRDVSRSTPELWSRICVHLGNGRFDAHLEIASAFLIRSAKHPLSISLGSADHYSSVPEGHPALSLLATQCERWHALRLQLPLFILRELTVAKGRLLSLNSLHLVTGAGYCNGDKATLDTFAFAPRLKCFQANAETWEDIVDTRALLLPWSCLTSLRLDERRAGDIWSLLQDCPNLVHLEAHICGGIPDIDVPNVKLPHLLSLSLTFQESSTILSTLTLPILEQASFNLTGNNTELDAVDLAVTWHVRCGLAQLLSQSQCNLSKLRIQAAHDTHTLILRDLDDCLHALPELTELDVRQLGLHSMTLHSFMEKMTEINESRSIVPKLKRLVLSTRLKYGDPEFRWAVLAALVKARRVVGGQLDILQSLELTTDVVGVAAAGEDGFNVLDTLRAFKAQGMRVEVTSENREVRWL</sequence>
<dbReference type="SUPFAM" id="SSF52058">
    <property type="entry name" value="L domain-like"/>
    <property type="match status" value="1"/>
</dbReference>
<protein>
    <submittedName>
        <fullName evidence="1">Uncharacterized protein</fullName>
    </submittedName>
</protein>
<evidence type="ECO:0000313" key="1">
    <source>
        <dbReference type="EMBL" id="KZP20057.1"/>
    </source>
</evidence>
<organism evidence="1 2">
    <name type="scientific">Athelia psychrophila</name>
    <dbReference type="NCBI Taxonomy" id="1759441"/>
    <lineage>
        <taxon>Eukaryota</taxon>
        <taxon>Fungi</taxon>
        <taxon>Dikarya</taxon>
        <taxon>Basidiomycota</taxon>
        <taxon>Agaricomycotina</taxon>
        <taxon>Agaricomycetes</taxon>
        <taxon>Agaricomycetidae</taxon>
        <taxon>Atheliales</taxon>
        <taxon>Atheliaceae</taxon>
        <taxon>Athelia</taxon>
    </lineage>
</organism>
<proteinExistence type="predicted"/>
<dbReference type="OrthoDB" id="2269034at2759"/>
<evidence type="ECO:0000313" key="2">
    <source>
        <dbReference type="Proteomes" id="UP000076532"/>
    </source>
</evidence>
<dbReference type="EMBL" id="KV417558">
    <property type="protein sequence ID" value="KZP20057.1"/>
    <property type="molecule type" value="Genomic_DNA"/>
</dbReference>
<dbReference type="AlphaFoldDB" id="A0A166IQ09"/>
<accession>A0A166IQ09</accession>
<keyword evidence="2" id="KW-1185">Reference proteome</keyword>